<dbReference type="InterPro" id="IPR036513">
    <property type="entry name" value="STAS_dom_sf"/>
</dbReference>
<reference evidence="4 5" key="1">
    <citation type="submission" date="2019-12" db="EMBL/GenBank/DDBJ databases">
        <title>Mucilaginibacter sp. HME9299 genome sequencing and assembly.</title>
        <authorList>
            <person name="Kang H."/>
            <person name="Kim H."/>
            <person name="Joh K."/>
        </authorList>
    </citation>
    <scope>NUCLEOTIDE SEQUENCE [LARGE SCALE GENOMIC DNA]</scope>
    <source>
        <strain evidence="4 5">HME9299</strain>
    </source>
</reference>
<keyword evidence="5" id="KW-1185">Reference proteome</keyword>
<dbReference type="AlphaFoldDB" id="A0A6I4IQ71"/>
<dbReference type="InterPro" id="IPR002645">
    <property type="entry name" value="STAS_dom"/>
</dbReference>
<gene>
    <name evidence="4" type="ORF">GO816_08880</name>
</gene>
<evidence type="ECO:0000256" key="1">
    <source>
        <dbReference type="ARBA" id="ARBA00009013"/>
    </source>
</evidence>
<name>A0A6I4IQ71_9SPHI</name>
<accession>A0A6I4IQ71</accession>
<dbReference type="EMBL" id="WQLA01000003">
    <property type="protein sequence ID" value="MVN91233.1"/>
    <property type="molecule type" value="Genomic_DNA"/>
</dbReference>
<comment type="similarity">
    <text evidence="1 2">Belongs to the anti-sigma-factor antagonist family.</text>
</comment>
<dbReference type="CDD" id="cd07043">
    <property type="entry name" value="STAS_anti-anti-sigma_factors"/>
    <property type="match status" value="1"/>
</dbReference>
<protein>
    <recommendedName>
        <fullName evidence="2">Anti-sigma factor antagonist</fullName>
    </recommendedName>
</protein>
<sequence>MAFIITSEISEGIAKLTLSGSLDSSSASLMQVEIQKVATQAPSALVLYISELEFMSSAGLRMLIFAKQKLGTSVQIYIVQPQGQIVDTLQMTGIIHSVHIVDNYPAQ</sequence>
<dbReference type="PROSITE" id="PS50801">
    <property type="entry name" value="STAS"/>
    <property type="match status" value="1"/>
</dbReference>
<dbReference type="PANTHER" id="PTHR33495">
    <property type="entry name" value="ANTI-SIGMA FACTOR ANTAGONIST TM_1081-RELATED-RELATED"/>
    <property type="match status" value="1"/>
</dbReference>
<organism evidence="4 5">
    <name type="scientific">Mucilaginibacter aquatilis</name>
    <dbReference type="NCBI Taxonomy" id="1517760"/>
    <lineage>
        <taxon>Bacteria</taxon>
        <taxon>Pseudomonadati</taxon>
        <taxon>Bacteroidota</taxon>
        <taxon>Sphingobacteriia</taxon>
        <taxon>Sphingobacteriales</taxon>
        <taxon>Sphingobacteriaceae</taxon>
        <taxon>Mucilaginibacter</taxon>
    </lineage>
</organism>
<dbReference type="NCBIfam" id="TIGR00377">
    <property type="entry name" value="ant_ant_sig"/>
    <property type="match status" value="1"/>
</dbReference>
<dbReference type="Pfam" id="PF01740">
    <property type="entry name" value="STAS"/>
    <property type="match status" value="1"/>
</dbReference>
<evidence type="ECO:0000256" key="2">
    <source>
        <dbReference type="RuleBase" id="RU003749"/>
    </source>
</evidence>
<evidence type="ECO:0000313" key="4">
    <source>
        <dbReference type="EMBL" id="MVN91233.1"/>
    </source>
</evidence>
<dbReference type="RefSeq" id="WP_157541374.1">
    <property type="nucleotide sequence ID" value="NZ_WQLA01000003.1"/>
</dbReference>
<dbReference type="OrthoDB" id="9794628at2"/>
<feature type="domain" description="STAS" evidence="3">
    <location>
        <begin position="3"/>
        <end position="107"/>
    </location>
</feature>
<dbReference type="SUPFAM" id="SSF52091">
    <property type="entry name" value="SpoIIaa-like"/>
    <property type="match status" value="1"/>
</dbReference>
<dbReference type="Proteomes" id="UP000434850">
    <property type="component" value="Unassembled WGS sequence"/>
</dbReference>
<dbReference type="InterPro" id="IPR003658">
    <property type="entry name" value="Anti-sigma_ant"/>
</dbReference>
<dbReference type="PANTHER" id="PTHR33495:SF14">
    <property type="entry name" value="ANTI-SIGMA FACTOR ANTAGONIST"/>
    <property type="match status" value="1"/>
</dbReference>
<comment type="caution">
    <text evidence="4">The sequence shown here is derived from an EMBL/GenBank/DDBJ whole genome shotgun (WGS) entry which is preliminary data.</text>
</comment>
<evidence type="ECO:0000313" key="5">
    <source>
        <dbReference type="Proteomes" id="UP000434850"/>
    </source>
</evidence>
<dbReference type="GO" id="GO:0043856">
    <property type="term" value="F:anti-sigma factor antagonist activity"/>
    <property type="evidence" value="ECO:0007669"/>
    <property type="project" value="InterPro"/>
</dbReference>
<dbReference type="Gene3D" id="3.30.750.24">
    <property type="entry name" value="STAS domain"/>
    <property type="match status" value="1"/>
</dbReference>
<proteinExistence type="inferred from homology"/>
<evidence type="ECO:0000259" key="3">
    <source>
        <dbReference type="PROSITE" id="PS50801"/>
    </source>
</evidence>